<dbReference type="Proteomes" id="UP000613401">
    <property type="component" value="Unassembled WGS sequence"/>
</dbReference>
<dbReference type="EMBL" id="WVTB01000059">
    <property type="protein sequence ID" value="KAF3802863.1"/>
    <property type="molecule type" value="Genomic_DNA"/>
</dbReference>
<reference evidence="1" key="1">
    <citation type="journal article" date="2020" name="Phytopathology">
        <title>Genome sequence and comparative analysis of Colletotrichum gloeosporioides isolated from Liriodendron leaves.</title>
        <authorList>
            <person name="Fu F.F."/>
            <person name="Hao Z."/>
            <person name="Wang P."/>
            <person name="Lu Y."/>
            <person name="Xue L.J."/>
            <person name="Wei G."/>
            <person name="Tian Y."/>
            <person name="Baishi H."/>
            <person name="Xu H."/>
            <person name="Shi J."/>
            <person name="Cheng T."/>
            <person name="Wang G."/>
            <person name="Yi Y."/>
            <person name="Chen J."/>
        </authorList>
    </citation>
    <scope>NUCLEOTIDE SEQUENCE</scope>
    <source>
        <strain evidence="1">Lc1</strain>
    </source>
</reference>
<evidence type="ECO:0000313" key="2">
    <source>
        <dbReference type="Proteomes" id="UP000613401"/>
    </source>
</evidence>
<dbReference type="GeneID" id="69007403"/>
<dbReference type="RefSeq" id="XP_045262022.1">
    <property type="nucleotide sequence ID" value="XM_045400371.1"/>
</dbReference>
<name>A0A8H4FHV7_COLGL</name>
<keyword evidence="2" id="KW-1185">Reference proteome</keyword>
<sequence length="103" mass="11649">MRLADFLPLPERPRTLMIHIEHGGIRASRIEPENRPSADSPEAAMNSLGAREEHPFLRDTDTSNFLLQSKVTRMFETTQMQPALSELPLLQACAGLNCYKSQR</sequence>
<protein>
    <submittedName>
        <fullName evidence="1">Uncharacterized protein</fullName>
    </submittedName>
</protein>
<organism evidence="1 2">
    <name type="scientific">Colletotrichum gloeosporioides</name>
    <name type="common">Anthracnose fungus</name>
    <name type="synonym">Glomerella cingulata</name>
    <dbReference type="NCBI Taxonomy" id="474922"/>
    <lineage>
        <taxon>Eukaryota</taxon>
        <taxon>Fungi</taxon>
        <taxon>Dikarya</taxon>
        <taxon>Ascomycota</taxon>
        <taxon>Pezizomycotina</taxon>
        <taxon>Sordariomycetes</taxon>
        <taxon>Hypocreomycetidae</taxon>
        <taxon>Glomerellales</taxon>
        <taxon>Glomerellaceae</taxon>
        <taxon>Colletotrichum</taxon>
        <taxon>Colletotrichum gloeosporioides species complex</taxon>
    </lineage>
</organism>
<reference evidence="1" key="2">
    <citation type="submission" date="2020-03" db="EMBL/GenBank/DDBJ databases">
        <authorList>
            <person name="Fu F.-F."/>
            <person name="Chen J."/>
        </authorList>
    </citation>
    <scope>NUCLEOTIDE SEQUENCE</scope>
    <source>
        <strain evidence="1">Lc1</strain>
    </source>
</reference>
<comment type="caution">
    <text evidence="1">The sequence shown here is derived from an EMBL/GenBank/DDBJ whole genome shotgun (WGS) entry which is preliminary data.</text>
</comment>
<gene>
    <name evidence="1" type="ORF">GCG54_00000230</name>
</gene>
<dbReference type="AlphaFoldDB" id="A0A8H4FHV7"/>
<evidence type="ECO:0000313" key="1">
    <source>
        <dbReference type="EMBL" id="KAF3802863.1"/>
    </source>
</evidence>
<proteinExistence type="predicted"/>
<accession>A0A8H4FHV7</accession>